<keyword evidence="5 7" id="KW-0326">Glycosidase</keyword>
<dbReference type="GO" id="GO:0045493">
    <property type="term" value="P:xylan catabolic process"/>
    <property type="evidence" value="ECO:0007669"/>
    <property type="project" value="UniProtKB-KW"/>
</dbReference>
<evidence type="ECO:0000313" key="9">
    <source>
        <dbReference type="Proteomes" id="UP000248057"/>
    </source>
</evidence>
<dbReference type="PANTHER" id="PTHR43772">
    <property type="entry name" value="ENDO-1,4-BETA-XYLANASE"/>
    <property type="match status" value="1"/>
</dbReference>
<accession>A0A2V3YEV4</accession>
<evidence type="ECO:0000256" key="5">
    <source>
        <dbReference type="ARBA" id="ARBA00023295"/>
    </source>
</evidence>
<keyword evidence="3 7" id="KW-0378">Hydrolase</keyword>
<organism evidence="8 9">
    <name type="scientific">Hungatella effluvii</name>
    <dbReference type="NCBI Taxonomy" id="1096246"/>
    <lineage>
        <taxon>Bacteria</taxon>
        <taxon>Bacillati</taxon>
        <taxon>Bacillota</taxon>
        <taxon>Clostridia</taxon>
        <taxon>Lachnospirales</taxon>
        <taxon>Lachnospiraceae</taxon>
        <taxon>Hungatella</taxon>
    </lineage>
</organism>
<dbReference type="RefSeq" id="WP_110321142.1">
    <property type="nucleotide sequence ID" value="NZ_QJKD01000001.1"/>
</dbReference>
<dbReference type="CDD" id="cd18620">
    <property type="entry name" value="GH43_XylA-like"/>
    <property type="match status" value="1"/>
</dbReference>
<reference evidence="8 9" key="1">
    <citation type="submission" date="2018-05" db="EMBL/GenBank/DDBJ databases">
        <title>Genomic Encyclopedia of Type Strains, Phase IV (KMG-IV): sequencing the most valuable type-strain genomes for metagenomic binning, comparative biology and taxonomic classification.</title>
        <authorList>
            <person name="Goeker M."/>
        </authorList>
    </citation>
    <scope>NUCLEOTIDE SEQUENCE [LARGE SCALE GENOMIC DNA]</scope>
    <source>
        <strain evidence="8 9">DSM 24995</strain>
    </source>
</reference>
<evidence type="ECO:0000256" key="6">
    <source>
        <dbReference type="PIRSR" id="PIRSR606710-2"/>
    </source>
</evidence>
<evidence type="ECO:0000256" key="2">
    <source>
        <dbReference type="ARBA" id="ARBA00022651"/>
    </source>
</evidence>
<dbReference type="InterPro" id="IPR052176">
    <property type="entry name" value="Glycosyl_Hydrlase_43_Enz"/>
</dbReference>
<protein>
    <submittedName>
        <fullName evidence="8">Glycosyl hydrolase family 43</fullName>
    </submittedName>
</protein>
<dbReference type="GeneID" id="86059467"/>
<dbReference type="Gene3D" id="2.115.10.20">
    <property type="entry name" value="Glycosyl hydrolase domain, family 43"/>
    <property type="match status" value="1"/>
</dbReference>
<evidence type="ECO:0000256" key="1">
    <source>
        <dbReference type="ARBA" id="ARBA00009865"/>
    </source>
</evidence>
<comment type="similarity">
    <text evidence="1 7">Belongs to the glycosyl hydrolase 43 family.</text>
</comment>
<dbReference type="InterPro" id="IPR023296">
    <property type="entry name" value="Glyco_hydro_beta-prop_sf"/>
</dbReference>
<name>A0A2V3YEV4_9FIRM</name>
<dbReference type="InterPro" id="IPR006710">
    <property type="entry name" value="Glyco_hydro_43"/>
</dbReference>
<gene>
    <name evidence="8" type="ORF">DFR60_101111</name>
</gene>
<keyword evidence="4" id="KW-0119">Carbohydrate metabolism</keyword>
<evidence type="ECO:0000256" key="3">
    <source>
        <dbReference type="ARBA" id="ARBA00022801"/>
    </source>
</evidence>
<dbReference type="SUPFAM" id="SSF75005">
    <property type="entry name" value="Arabinanase/levansucrase/invertase"/>
    <property type="match status" value="1"/>
</dbReference>
<evidence type="ECO:0000313" key="8">
    <source>
        <dbReference type="EMBL" id="PXX56807.1"/>
    </source>
</evidence>
<keyword evidence="2" id="KW-0624">Polysaccharide degradation</keyword>
<sequence length="465" mass="52234">MKQICNPYLPLCEYIPDGEPHVFGGRLYLYGSHDRENGDEFCELDYVCYSADACDLTEWRYEGVIYRKDQDPDNPDGSLCLYAPDVCMGPDGRYYLYYCLKFCDFISVAVCDTPAGRYEYYGKAAYPDGRLLSENLPYDPAVLVEDGKVYLYYGFAPTTLQIPRYRGAEMPGGSVVELEADMRTVKRGPYVVLPSSEYGTGTSFEGHEYFEAPSIRKIGELYYLVYSSVHAHELCYAVSRDPMGGFLFGGVIVSNGDIGYEGRKTEDRLMAIGNNHGGLVCVKDQWYIFYHRHTHTNAYNRQGCAEPVFLDKNGRIEQVTITSSGLNNGPLAGQGTYPAVICCNLTDGHMPMMPSKGRGNEAADFPNITDMGGEHFLTGIKDGTRIGYKYIELRSAAGIRVTYRGHAAGTLLIGTEREQRFSIPILPADDWTDAETEVRFTEERELYFVYQGAGHMEMLSFTFFQ</sequence>
<dbReference type="AlphaFoldDB" id="A0A2V3YEV4"/>
<keyword evidence="2" id="KW-0858">Xylan degradation</keyword>
<dbReference type="Proteomes" id="UP000248057">
    <property type="component" value="Unassembled WGS sequence"/>
</dbReference>
<dbReference type="PANTHER" id="PTHR43772:SF2">
    <property type="entry name" value="PUTATIVE (AFU_ORTHOLOGUE AFUA_2G04480)-RELATED"/>
    <property type="match status" value="1"/>
</dbReference>
<comment type="caution">
    <text evidence="8">The sequence shown here is derived from an EMBL/GenBank/DDBJ whole genome shotgun (WGS) entry which is preliminary data.</text>
</comment>
<dbReference type="EMBL" id="QJKD01000001">
    <property type="protein sequence ID" value="PXX56807.1"/>
    <property type="molecule type" value="Genomic_DNA"/>
</dbReference>
<feature type="site" description="Important for catalytic activity, responsible for pKa modulation of the active site Glu and correct orientation of both the proton donor and substrate" evidence="6">
    <location>
        <position position="139"/>
    </location>
</feature>
<evidence type="ECO:0000256" key="7">
    <source>
        <dbReference type="RuleBase" id="RU361187"/>
    </source>
</evidence>
<evidence type="ECO:0000256" key="4">
    <source>
        <dbReference type="ARBA" id="ARBA00023277"/>
    </source>
</evidence>
<keyword evidence="9" id="KW-1185">Reference proteome</keyword>
<dbReference type="GO" id="GO:0004553">
    <property type="term" value="F:hydrolase activity, hydrolyzing O-glycosyl compounds"/>
    <property type="evidence" value="ECO:0007669"/>
    <property type="project" value="InterPro"/>
</dbReference>
<dbReference type="Pfam" id="PF04616">
    <property type="entry name" value="Glyco_hydro_43"/>
    <property type="match status" value="1"/>
</dbReference>
<proteinExistence type="inferred from homology"/>